<dbReference type="SUPFAM" id="SSF47819">
    <property type="entry name" value="HRDC-like"/>
    <property type="match status" value="1"/>
</dbReference>
<dbReference type="InterPro" id="IPR038324">
    <property type="entry name" value="Rpb4/RPC9_sf"/>
</dbReference>
<gene>
    <name evidence="8" type="ORF">QBC40DRAFT_41417</name>
</gene>
<dbReference type="Gene3D" id="1.20.1250.40">
    <property type="match status" value="1"/>
</dbReference>
<dbReference type="PANTHER" id="PTHR15561">
    <property type="entry name" value="CALCITONIN GENE-RELATED PEPTIDE-RECEPTOR COMPONENT PROTEIN"/>
    <property type="match status" value="1"/>
</dbReference>
<dbReference type="GO" id="GO:0005666">
    <property type="term" value="C:RNA polymerase III complex"/>
    <property type="evidence" value="ECO:0007669"/>
    <property type="project" value="InterPro"/>
</dbReference>
<dbReference type="AlphaFoldDB" id="A0AAN7AWV7"/>
<protein>
    <recommendedName>
        <fullName evidence="3">DNA-directed RNA polymerase III subunit RPC9</fullName>
    </recommendedName>
</protein>
<feature type="compositionally biased region" description="Acidic residues" evidence="7">
    <location>
        <begin position="136"/>
        <end position="154"/>
    </location>
</feature>
<evidence type="ECO:0000256" key="7">
    <source>
        <dbReference type="SAM" id="MobiDB-lite"/>
    </source>
</evidence>
<keyword evidence="9" id="KW-1185">Reference proteome</keyword>
<organism evidence="8 9">
    <name type="scientific">Triangularia verruculosa</name>
    <dbReference type="NCBI Taxonomy" id="2587418"/>
    <lineage>
        <taxon>Eukaryota</taxon>
        <taxon>Fungi</taxon>
        <taxon>Dikarya</taxon>
        <taxon>Ascomycota</taxon>
        <taxon>Pezizomycotina</taxon>
        <taxon>Sordariomycetes</taxon>
        <taxon>Sordariomycetidae</taxon>
        <taxon>Sordariales</taxon>
        <taxon>Podosporaceae</taxon>
        <taxon>Triangularia</taxon>
    </lineage>
</organism>
<evidence type="ECO:0000256" key="4">
    <source>
        <dbReference type="ARBA" id="ARBA00022478"/>
    </source>
</evidence>
<dbReference type="Pfam" id="PF03874">
    <property type="entry name" value="RNA_pol_Rpb4"/>
    <property type="match status" value="1"/>
</dbReference>
<keyword evidence="4 8" id="KW-0240">DNA-directed RNA polymerase</keyword>
<dbReference type="InterPro" id="IPR038846">
    <property type="entry name" value="RPC9"/>
</dbReference>
<feature type="region of interest" description="Disordered" evidence="7">
    <location>
        <begin position="134"/>
        <end position="165"/>
    </location>
</feature>
<comment type="subcellular location">
    <subcellularLocation>
        <location evidence="1">Nucleus</location>
    </subcellularLocation>
</comment>
<name>A0AAN7AWV7_9PEZI</name>
<evidence type="ECO:0000256" key="1">
    <source>
        <dbReference type="ARBA" id="ARBA00004123"/>
    </source>
</evidence>
<comment type="similarity">
    <text evidence="2">Belongs to the eukaryotic RPC9 RNA polymerase subunit family.</text>
</comment>
<keyword evidence="6" id="KW-0539">Nucleus</keyword>
<reference evidence="8" key="1">
    <citation type="journal article" date="2023" name="Mol. Phylogenet. Evol.">
        <title>Genome-scale phylogeny and comparative genomics of the fungal order Sordariales.</title>
        <authorList>
            <person name="Hensen N."/>
            <person name="Bonometti L."/>
            <person name="Westerberg I."/>
            <person name="Brannstrom I.O."/>
            <person name="Guillou S."/>
            <person name="Cros-Aarteil S."/>
            <person name="Calhoun S."/>
            <person name="Haridas S."/>
            <person name="Kuo A."/>
            <person name="Mondo S."/>
            <person name="Pangilinan J."/>
            <person name="Riley R."/>
            <person name="LaButti K."/>
            <person name="Andreopoulos B."/>
            <person name="Lipzen A."/>
            <person name="Chen C."/>
            <person name="Yan M."/>
            <person name="Daum C."/>
            <person name="Ng V."/>
            <person name="Clum A."/>
            <person name="Steindorff A."/>
            <person name="Ohm R.A."/>
            <person name="Martin F."/>
            <person name="Silar P."/>
            <person name="Natvig D.O."/>
            <person name="Lalanne C."/>
            <person name="Gautier V."/>
            <person name="Ament-Velasquez S.L."/>
            <person name="Kruys A."/>
            <person name="Hutchinson M.I."/>
            <person name="Powell A.J."/>
            <person name="Barry K."/>
            <person name="Miller A.N."/>
            <person name="Grigoriev I.V."/>
            <person name="Debuchy R."/>
            <person name="Gladieux P."/>
            <person name="Hiltunen Thoren M."/>
            <person name="Johannesson H."/>
        </authorList>
    </citation>
    <scope>NUCLEOTIDE SEQUENCE</scope>
    <source>
        <strain evidence="8">CBS 315.58</strain>
    </source>
</reference>
<evidence type="ECO:0000256" key="6">
    <source>
        <dbReference type="ARBA" id="ARBA00023242"/>
    </source>
</evidence>
<evidence type="ECO:0000256" key="5">
    <source>
        <dbReference type="ARBA" id="ARBA00023163"/>
    </source>
</evidence>
<evidence type="ECO:0000313" key="8">
    <source>
        <dbReference type="EMBL" id="KAK4202628.1"/>
    </source>
</evidence>
<evidence type="ECO:0000313" key="9">
    <source>
        <dbReference type="Proteomes" id="UP001303160"/>
    </source>
</evidence>
<sequence>MKILEAQSAVLTNYEVYQHLVDIHKRNNTGSKKRRMPEDAFRLSNEVLEYLQTKPYPLHDQKEKQLYSEKSLELLCEKLAGSFPDITKGEGLAIFDVRPTNIAVLTTLVENIDERFTEDEQQQIVNLVIEILGQDEPQEEEEEEEGEEGAEDGDAVQSVETTYGA</sequence>
<dbReference type="InterPro" id="IPR005574">
    <property type="entry name" value="Rpb4/RPC9"/>
</dbReference>
<evidence type="ECO:0000256" key="2">
    <source>
        <dbReference type="ARBA" id="ARBA00006898"/>
    </source>
</evidence>
<evidence type="ECO:0000256" key="3">
    <source>
        <dbReference type="ARBA" id="ARBA00016672"/>
    </source>
</evidence>
<dbReference type="Proteomes" id="UP001303160">
    <property type="component" value="Unassembled WGS sequence"/>
</dbReference>
<dbReference type="InterPro" id="IPR010997">
    <property type="entry name" value="HRDC-like_sf"/>
</dbReference>
<comment type="caution">
    <text evidence="8">The sequence shown here is derived from an EMBL/GenBank/DDBJ whole genome shotgun (WGS) entry which is preliminary data.</text>
</comment>
<keyword evidence="5" id="KW-0804">Transcription</keyword>
<dbReference type="PANTHER" id="PTHR15561:SF0">
    <property type="entry name" value="DNA-DIRECTED RNA POLYMERASE III SUBUNIT RPC9"/>
    <property type="match status" value="1"/>
</dbReference>
<dbReference type="GO" id="GO:0000166">
    <property type="term" value="F:nucleotide binding"/>
    <property type="evidence" value="ECO:0007669"/>
    <property type="project" value="InterPro"/>
</dbReference>
<dbReference type="EMBL" id="MU863896">
    <property type="protein sequence ID" value="KAK4202628.1"/>
    <property type="molecule type" value="Genomic_DNA"/>
</dbReference>
<dbReference type="GO" id="GO:0006384">
    <property type="term" value="P:transcription initiation at RNA polymerase III promoter"/>
    <property type="evidence" value="ECO:0007669"/>
    <property type="project" value="InterPro"/>
</dbReference>
<proteinExistence type="inferred from homology"/>
<accession>A0AAN7AWV7</accession>
<reference evidence="8" key="2">
    <citation type="submission" date="2023-05" db="EMBL/GenBank/DDBJ databases">
        <authorList>
            <consortium name="Lawrence Berkeley National Laboratory"/>
            <person name="Steindorff A."/>
            <person name="Hensen N."/>
            <person name="Bonometti L."/>
            <person name="Westerberg I."/>
            <person name="Brannstrom I.O."/>
            <person name="Guillou S."/>
            <person name="Cros-Aarteil S."/>
            <person name="Calhoun S."/>
            <person name="Haridas S."/>
            <person name="Kuo A."/>
            <person name="Mondo S."/>
            <person name="Pangilinan J."/>
            <person name="Riley R."/>
            <person name="Labutti K."/>
            <person name="Andreopoulos B."/>
            <person name="Lipzen A."/>
            <person name="Chen C."/>
            <person name="Yanf M."/>
            <person name="Daum C."/>
            <person name="Ng V."/>
            <person name="Clum A."/>
            <person name="Ohm R."/>
            <person name="Martin F."/>
            <person name="Silar P."/>
            <person name="Natvig D."/>
            <person name="Lalanne C."/>
            <person name="Gautier V."/>
            <person name="Ament-Velasquez S.L."/>
            <person name="Kruys A."/>
            <person name="Hutchinson M.I."/>
            <person name="Powell A.J."/>
            <person name="Barry K."/>
            <person name="Miller A.N."/>
            <person name="Grigoriev I.V."/>
            <person name="Debuchy R."/>
            <person name="Gladieux P."/>
            <person name="Thoren M.H."/>
            <person name="Johannesson H."/>
        </authorList>
    </citation>
    <scope>NUCLEOTIDE SEQUENCE</scope>
    <source>
        <strain evidence="8">CBS 315.58</strain>
    </source>
</reference>